<protein>
    <recommendedName>
        <fullName evidence="3">Transposase (putative) gypsy type domain-containing protein</fullName>
    </recommendedName>
</protein>
<sequence>MSSTSSSSSSSSSTSSPENTIASDSENRSSQVGISTLRSQEPTNYGSDLETSVYEDQIRSGYRLPMHPYTIAFFNYYNMAPAQLVPNGWRKLLGLIYLVRTSGYPTMVHDFMRLYLEDYEKKGFLAPDAHTKKFLDHIKRRGALCIDEPFTDQELRHAGLIHPTPVSPLPPTPVVESRVVLGHESSELAVGASSFRTPSIEMFRKVEGAKGDFLGLLQKASKGKRKEGTGEGSSPLIKRPSAPTPPVPPVVVEDLSADQDPIFRPRWTIRRGDFGMPSSHVSTQHLAHGVLLADQAYCYSSQMQDRFNMTMDVARTAETEKRAAVGKADKLDKEVKGLKVENTDLITKLGRLEKRSEKLRLERLK</sequence>
<gene>
    <name evidence="4" type="ORF">RJ639_045156</name>
</gene>
<reference evidence="4" key="1">
    <citation type="submission" date="2022-12" db="EMBL/GenBank/DDBJ databases">
        <title>Draft genome assemblies for two species of Escallonia (Escalloniales).</title>
        <authorList>
            <person name="Chanderbali A."/>
            <person name="Dervinis C."/>
            <person name="Anghel I."/>
            <person name="Soltis D."/>
            <person name="Soltis P."/>
            <person name="Zapata F."/>
        </authorList>
    </citation>
    <scope>NUCLEOTIDE SEQUENCE</scope>
    <source>
        <strain evidence="4">UCBG64.0493</strain>
        <tissue evidence="4">Leaf</tissue>
    </source>
</reference>
<evidence type="ECO:0000256" key="2">
    <source>
        <dbReference type="SAM" id="MobiDB-lite"/>
    </source>
</evidence>
<dbReference type="AlphaFoldDB" id="A0AA88W7J2"/>
<name>A0AA88W7J2_9ASTE</name>
<keyword evidence="1" id="KW-0175">Coiled coil</keyword>
<comment type="caution">
    <text evidence="4">The sequence shown here is derived from an EMBL/GenBank/DDBJ whole genome shotgun (WGS) entry which is preliminary data.</text>
</comment>
<feature type="coiled-coil region" evidence="1">
    <location>
        <begin position="328"/>
        <end position="362"/>
    </location>
</feature>
<dbReference type="Proteomes" id="UP001188597">
    <property type="component" value="Unassembled WGS sequence"/>
</dbReference>
<feature type="compositionally biased region" description="Low complexity" evidence="2">
    <location>
        <begin position="1"/>
        <end position="16"/>
    </location>
</feature>
<evidence type="ECO:0000313" key="5">
    <source>
        <dbReference type="Proteomes" id="UP001188597"/>
    </source>
</evidence>
<dbReference type="Pfam" id="PF04195">
    <property type="entry name" value="Transposase_28"/>
    <property type="match status" value="1"/>
</dbReference>
<dbReference type="EMBL" id="JAVXUP010000782">
    <property type="protein sequence ID" value="KAK3021025.1"/>
    <property type="molecule type" value="Genomic_DNA"/>
</dbReference>
<keyword evidence="5" id="KW-1185">Reference proteome</keyword>
<feature type="domain" description="Transposase (putative) gypsy type" evidence="3">
    <location>
        <begin position="54"/>
        <end position="115"/>
    </location>
</feature>
<organism evidence="4 5">
    <name type="scientific">Escallonia herrerae</name>
    <dbReference type="NCBI Taxonomy" id="1293975"/>
    <lineage>
        <taxon>Eukaryota</taxon>
        <taxon>Viridiplantae</taxon>
        <taxon>Streptophyta</taxon>
        <taxon>Embryophyta</taxon>
        <taxon>Tracheophyta</taxon>
        <taxon>Spermatophyta</taxon>
        <taxon>Magnoliopsida</taxon>
        <taxon>eudicotyledons</taxon>
        <taxon>Gunneridae</taxon>
        <taxon>Pentapetalae</taxon>
        <taxon>asterids</taxon>
        <taxon>campanulids</taxon>
        <taxon>Escalloniales</taxon>
        <taxon>Escalloniaceae</taxon>
        <taxon>Escallonia</taxon>
    </lineage>
</organism>
<dbReference type="InterPro" id="IPR007321">
    <property type="entry name" value="Transposase_28"/>
</dbReference>
<feature type="region of interest" description="Disordered" evidence="2">
    <location>
        <begin position="220"/>
        <end position="249"/>
    </location>
</feature>
<evidence type="ECO:0000313" key="4">
    <source>
        <dbReference type="EMBL" id="KAK3021025.1"/>
    </source>
</evidence>
<feature type="compositionally biased region" description="Polar residues" evidence="2">
    <location>
        <begin position="17"/>
        <end position="50"/>
    </location>
</feature>
<proteinExistence type="predicted"/>
<evidence type="ECO:0000256" key="1">
    <source>
        <dbReference type="SAM" id="Coils"/>
    </source>
</evidence>
<evidence type="ECO:0000259" key="3">
    <source>
        <dbReference type="Pfam" id="PF04195"/>
    </source>
</evidence>
<feature type="region of interest" description="Disordered" evidence="2">
    <location>
        <begin position="1"/>
        <end position="50"/>
    </location>
</feature>
<accession>A0AA88W7J2</accession>